<reference evidence="2 3" key="1">
    <citation type="submission" date="2021-06" db="EMBL/GenBank/DDBJ databases">
        <authorList>
            <person name="Palmer J.M."/>
        </authorList>
    </citation>
    <scope>NUCLEOTIDE SEQUENCE [LARGE SCALE GENOMIC DNA]</scope>
    <source>
        <strain evidence="2 3">AS_MEX2019</strain>
        <tissue evidence="2">Muscle</tissue>
    </source>
</reference>
<evidence type="ECO:0000313" key="3">
    <source>
        <dbReference type="Proteomes" id="UP001469553"/>
    </source>
</evidence>
<comment type="caution">
    <text evidence="2">The sequence shown here is derived from an EMBL/GenBank/DDBJ whole genome shotgun (WGS) entry which is preliminary data.</text>
</comment>
<dbReference type="EMBL" id="JAHRIP010015199">
    <property type="protein sequence ID" value="MEQ2285888.1"/>
    <property type="molecule type" value="Genomic_DNA"/>
</dbReference>
<organism evidence="2 3">
    <name type="scientific">Ameca splendens</name>
    <dbReference type="NCBI Taxonomy" id="208324"/>
    <lineage>
        <taxon>Eukaryota</taxon>
        <taxon>Metazoa</taxon>
        <taxon>Chordata</taxon>
        <taxon>Craniata</taxon>
        <taxon>Vertebrata</taxon>
        <taxon>Euteleostomi</taxon>
        <taxon>Actinopterygii</taxon>
        <taxon>Neopterygii</taxon>
        <taxon>Teleostei</taxon>
        <taxon>Neoteleostei</taxon>
        <taxon>Acanthomorphata</taxon>
        <taxon>Ovalentaria</taxon>
        <taxon>Atherinomorphae</taxon>
        <taxon>Cyprinodontiformes</taxon>
        <taxon>Goodeidae</taxon>
        <taxon>Ameca</taxon>
    </lineage>
</organism>
<feature type="compositionally biased region" description="Polar residues" evidence="1">
    <location>
        <begin position="13"/>
        <end position="26"/>
    </location>
</feature>
<name>A0ABV0XX02_9TELE</name>
<protein>
    <submittedName>
        <fullName evidence="2">Uncharacterized protein</fullName>
    </submittedName>
</protein>
<evidence type="ECO:0000256" key="1">
    <source>
        <dbReference type="SAM" id="MobiDB-lite"/>
    </source>
</evidence>
<accession>A0ABV0XX02</accession>
<keyword evidence="3" id="KW-1185">Reference proteome</keyword>
<evidence type="ECO:0000313" key="2">
    <source>
        <dbReference type="EMBL" id="MEQ2285888.1"/>
    </source>
</evidence>
<proteinExistence type="predicted"/>
<sequence>MIAPMSVALRLQQRPTTLLSSPTPSQRRLENRTSHQKTQDCNFGDTILTSFSSTCHAHQMLTANKVNSTSESFDIVPGSNGRLNFFWEPIAAGKGGDENMAATVFMRVIQDCICSAFLSWIDHTVLIKTKYSQTHWLVQTL</sequence>
<dbReference type="Proteomes" id="UP001469553">
    <property type="component" value="Unassembled WGS sequence"/>
</dbReference>
<feature type="region of interest" description="Disordered" evidence="1">
    <location>
        <begin position="13"/>
        <end position="38"/>
    </location>
</feature>
<gene>
    <name evidence="2" type="ORF">AMECASPLE_036476</name>
</gene>